<dbReference type="Proteomes" id="UP000659654">
    <property type="component" value="Unassembled WGS sequence"/>
</dbReference>
<evidence type="ECO:0000313" key="5">
    <source>
        <dbReference type="WBParaSite" id="BXY_0302900.1"/>
    </source>
</evidence>
<evidence type="ECO:0000313" key="1">
    <source>
        <dbReference type="EMBL" id="CAD5219509.1"/>
    </source>
</evidence>
<protein>
    <submittedName>
        <fullName evidence="1">(pine wood nematode) hypothetical protein</fullName>
    </submittedName>
</protein>
<dbReference type="EMBL" id="CAJFCV020000003">
    <property type="protein sequence ID" value="CAG9104861.1"/>
    <property type="molecule type" value="Genomic_DNA"/>
</dbReference>
<dbReference type="AlphaFoldDB" id="A0A1I7RQN4"/>
<evidence type="ECO:0000313" key="4">
    <source>
        <dbReference type="Proteomes" id="UP000659654"/>
    </source>
</evidence>
<proteinExistence type="predicted"/>
<dbReference type="Proteomes" id="UP000095284">
    <property type="component" value="Unplaced"/>
</dbReference>
<dbReference type="WBParaSite" id="BXY_0302900.1">
    <property type="protein sequence ID" value="BXY_0302900.1"/>
    <property type="gene ID" value="BXY_0302900"/>
</dbReference>
<organism evidence="3 5">
    <name type="scientific">Bursaphelenchus xylophilus</name>
    <name type="common">Pinewood nematode worm</name>
    <name type="synonym">Aphelenchoides xylophilus</name>
    <dbReference type="NCBI Taxonomy" id="6326"/>
    <lineage>
        <taxon>Eukaryota</taxon>
        <taxon>Metazoa</taxon>
        <taxon>Ecdysozoa</taxon>
        <taxon>Nematoda</taxon>
        <taxon>Chromadorea</taxon>
        <taxon>Rhabditida</taxon>
        <taxon>Tylenchina</taxon>
        <taxon>Tylenchomorpha</taxon>
        <taxon>Aphelenchoidea</taxon>
        <taxon>Aphelenchoididae</taxon>
        <taxon>Bursaphelenchus</taxon>
    </lineage>
</organism>
<reference evidence="5" key="1">
    <citation type="submission" date="2016-11" db="UniProtKB">
        <authorList>
            <consortium name="WormBaseParasite"/>
        </authorList>
    </citation>
    <scope>IDENTIFICATION</scope>
</reference>
<evidence type="ECO:0000313" key="2">
    <source>
        <dbReference type="EMBL" id="CAG9104861.1"/>
    </source>
</evidence>
<gene>
    <name evidence="1" type="ORF">BXYJ_LOCUS5714</name>
</gene>
<dbReference type="Proteomes" id="UP000582659">
    <property type="component" value="Unassembled WGS sequence"/>
</dbReference>
<reference evidence="2" key="2">
    <citation type="submission" date="2020-08" db="EMBL/GenBank/DDBJ databases">
        <authorList>
            <person name="Kikuchi T."/>
        </authorList>
    </citation>
    <scope>NUCLEOTIDE SEQUENCE</scope>
    <source>
        <strain evidence="1">Ka4C1</strain>
    </source>
</reference>
<dbReference type="EMBL" id="CAJFDI010000003">
    <property type="protein sequence ID" value="CAD5219509.1"/>
    <property type="molecule type" value="Genomic_DNA"/>
</dbReference>
<name>A0A1I7RQN4_BURXY</name>
<accession>A0A1I7RQN4</accession>
<keyword evidence="4" id="KW-1185">Reference proteome</keyword>
<evidence type="ECO:0000313" key="3">
    <source>
        <dbReference type="Proteomes" id="UP000095284"/>
    </source>
</evidence>
<sequence>MVSSLILFYFFTKNGGRPRLFLSSLIDRLSINRRGVEDRWKRHIPLELSSCVTYLEYDDETNKLKIANFDVSKEEFVKSLPLVLQHGMERRIKEFEKKFKEVQEETCQDHPFYCQFQLNNVVFQSQGLGSLMAVCAMCESNFVHINEMLNTPRQNLTIEARGGLNFTIQHEGPHGEPWPVNFTRDELVLEVKTFNPSLVTEAGSGVEMLMQVDDEHQGVMQLHYQIFPGVDFDEKMVNMARDPPAIKMTSFYSPSDPMPPLYAPKHVAEDGFFQRQATGVRLVEWVGNYLSYCSRVFVELYAGRKESYLCGRIYFLDGTSGDILKQIHGARTLTPMSEVEPKLGKCDMEVIKMIIAGQESGLFEKHAAMIVCLCKPSLNNTACDESFDQDVLNQTTLQQITQTKCEEGGETDHTTQTGLFGYCLFTLPTWFAARTIVERETHQECWKLNHETPAAWHLDEGFCYYCCLATAEKPCNLEFVQGGKLYYMTLNCENAKKFGLYNRTSPNFAYFPRELPYAEEVRIQRADLMDVNFEFDGLLGYFHLDLQSLSVRKIATINPAAHAYFEHQNSSYKSSLDSGAFNNWQLALCSYANWTVAHMAQGCKCYTTNQTEQHCCCLKEFLGTLLSVTSSYWSERKFQIAEEDMENHWWYRETMAVNMTVTEEE</sequence>